<dbReference type="Pfam" id="PF00589">
    <property type="entry name" value="Phage_integrase"/>
    <property type="match status" value="1"/>
</dbReference>
<evidence type="ECO:0000259" key="6">
    <source>
        <dbReference type="PROSITE" id="PS51900"/>
    </source>
</evidence>
<dbReference type="PROSITE" id="PS51898">
    <property type="entry name" value="TYR_RECOMBINASE"/>
    <property type="match status" value="1"/>
</dbReference>
<reference evidence="7 8" key="1">
    <citation type="submission" date="2024-09" db="EMBL/GenBank/DDBJ databases">
        <authorList>
            <person name="Sun Q."/>
            <person name="Mori K."/>
        </authorList>
    </citation>
    <scope>NUCLEOTIDE SEQUENCE [LARGE SCALE GENOMIC DNA]</scope>
    <source>
        <strain evidence="7 8">CCM 7792</strain>
    </source>
</reference>
<keyword evidence="8" id="KW-1185">Reference proteome</keyword>
<dbReference type="InterPro" id="IPR011010">
    <property type="entry name" value="DNA_brk_join_enz"/>
</dbReference>
<dbReference type="EMBL" id="JBHLWP010000022">
    <property type="protein sequence ID" value="MFC0254443.1"/>
    <property type="molecule type" value="Genomic_DNA"/>
</dbReference>
<name>A0ABV6FLL8_9BURK</name>
<dbReference type="Proteomes" id="UP001589773">
    <property type="component" value="Unassembled WGS sequence"/>
</dbReference>
<proteinExistence type="predicted"/>
<organism evidence="7 8">
    <name type="scientific">Massilia consociata</name>
    <dbReference type="NCBI Taxonomy" id="760117"/>
    <lineage>
        <taxon>Bacteria</taxon>
        <taxon>Pseudomonadati</taxon>
        <taxon>Pseudomonadota</taxon>
        <taxon>Betaproteobacteria</taxon>
        <taxon>Burkholderiales</taxon>
        <taxon>Oxalobacteraceae</taxon>
        <taxon>Telluria group</taxon>
        <taxon>Massilia</taxon>
    </lineage>
</organism>
<sequence length="321" mass="36134">MASIGKRGDKWHVRICRKDHPTVCKSFTLLKDAQTWAKNTELKLERGEALGRETVLLSTLLQRYLISVSPLKKGHKQEVSRINSWLRHPLASRDAASIKPAEISLYRDQQTKAGKANASIRIELSLLSAVYKCAKHEWGYTLLSNPLSDIKRPPPARGRERRLEEGELDALMAVAEGTVLSSLILLAIETAMRAGELLSLRWDNINFEKRTAFLPDTKNGERRIVPLSSKALAVLKSIERTGDTVFAVSASYAISNAFKRATRRAGITGLRFHDLRHEAVSRLFERQFNTMEVASISGHKSLQMLQRYTHLRAEDLAQRLG</sequence>
<feature type="domain" description="Tyr recombinase" evidence="5">
    <location>
        <begin position="157"/>
        <end position="321"/>
    </location>
</feature>
<evidence type="ECO:0000256" key="1">
    <source>
        <dbReference type="ARBA" id="ARBA00022908"/>
    </source>
</evidence>
<evidence type="ECO:0000313" key="7">
    <source>
        <dbReference type="EMBL" id="MFC0254443.1"/>
    </source>
</evidence>
<dbReference type="Gene3D" id="1.10.150.130">
    <property type="match status" value="1"/>
</dbReference>
<comment type="caution">
    <text evidence="7">The sequence shown here is derived from an EMBL/GenBank/DDBJ whole genome shotgun (WGS) entry which is preliminary data.</text>
</comment>
<accession>A0ABV6FLL8</accession>
<dbReference type="PROSITE" id="PS51900">
    <property type="entry name" value="CB"/>
    <property type="match status" value="1"/>
</dbReference>
<protein>
    <submittedName>
        <fullName evidence="7">Site-specific integrase</fullName>
    </submittedName>
</protein>
<keyword evidence="2 4" id="KW-0238">DNA-binding</keyword>
<dbReference type="InterPro" id="IPR044068">
    <property type="entry name" value="CB"/>
</dbReference>
<dbReference type="SUPFAM" id="SSF56349">
    <property type="entry name" value="DNA breaking-rejoining enzymes"/>
    <property type="match status" value="1"/>
</dbReference>
<keyword evidence="3" id="KW-0233">DNA recombination</keyword>
<evidence type="ECO:0000256" key="4">
    <source>
        <dbReference type="PROSITE-ProRule" id="PRU01248"/>
    </source>
</evidence>
<dbReference type="InterPro" id="IPR013762">
    <property type="entry name" value="Integrase-like_cat_sf"/>
</dbReference>
<gene>
    <name evidence="7" type="ORF">ACFFJK_21350</name>
</gene>
<dbReference type="CDD" id="cd00796">
    <property type="entry name" value="INT_Rci_Hp1_C"/>
    <property type="match status" value="1"/>
</dbReference>
<feature type="domain" description="Core-binding (CB)" evidence="6">
    <location>
        <begin position="55"/>
        <end position="135"/>
    </location>
</feature>
<dbReference type="PANTHER" id="PTHR30349">
    <property type="entry name" value="PHAGE INTEGRASE-RELATED"/>
    <property type="match status" value="1"/>
</dbReference>
<dbReference type="Gene3D" id="1.10.443.10">
    <property type="entry name" value="Intergrase catalytic core"/>
    <property type="match status" value="1"/>
</dbReference>
<evidence type="ECO:0000259" key="5">
    <source>
        <dbReference type="PROSITE" id="PS51898"/>
    </source>
</evidence>
<dbReference type="RefSeq" id="WP_379681694.1">
    <property type="nucleotide sequence ID" value="NZ_JBHLWP010000022.1"/>
</dbReference>
<dbReference type="PANTHER" id="PTHR30349:SF94">
    <property type="entry name" value="INTEGRASE_RECOMBINASE HI_1414-RELATED"/>
    <property type="match status" value="1"/>
</dbReference>
<dbReference type="InterPro" id="IPR010998">
    <property type="entry name" value="Integrase_recombinase_N"/>
</dbReference>
<evidence type="ECO:0000256" key="3">
    <source>
        <dbReference type="ARBA" id="ARBA00023172"/>
    </source>
</evidence>
<keyword evidence="1" id="KW-0229">DNA integration</keyword>
<evidence type="ECO:0000313" key="8">
    <source>
        <dbReference type="Proteomes" id="UP001589773"/>
    </source>
</evidence>
<evidence type="ECO:0000256" key="2">
    <source>
        <dbReference type="ARBA" id="ARBA00023125"/>
    </source>
</evidence>
<dbReference type="InterPro" id="IPR002104">
    <property type="entry name" value="Integrase_catalytic"/>
</dbReference>
<dbReference type="InterPro" id="IPR050090">
    <property type="entry name" value="Tyrosine_recombinase_XerCD"/>
</dbReference>